<accession>A0A1V6TJR2</accession>
<evidence type="ECO:0000313" key="7">
    <source>
        <dbReference type="EMBL" id="OQE26099.1"/>
    </source>
</evidence>
<dbReference type="GO" id="GO:0016874">
    <property type="term" value="F:ligase activity"/>
    <property type="evidence" value="ECO:0007669"/>
    <property type="project" value="UniProtKB-KW"/>
</dbReference>
<comment type="similarity">
    <text evidence="5">Belongs to the NRP synthetase family.</text>
</comment>
<evidence type="ECO:0000256" key="5">
    <source>
        <dbReference type="ARBA" id="ARBA00029454"/>
    </source>
</evidence>
<dbReference type="SUPFAM" id="SSF52777">
    <property type="entry name" value="CoA-dependent acyltransferases"/>
    <property type="match status" value="9"/>
</dbReference>
<keyword evidence="1" id="KW-0596">Phosphopantetheine</keyword>
<name>A0A1V6TJR2_9EURO</name>
<dbReference type="EMBL" id="MLQL01000007">
    <property type="protein sequence ID" value="OQE26099.1"/>
    <property type="molecule type" value="Genomic_DNA"/>
</dbReference>
<evidence type="ECO:0000256" key="2">
    <source>
        <dbReference type="ARBA" id="ARBA00022553"/>
    </source>
</evidence>
<dbReference type="Proteomes" id="UP000191342">
    <property type="component" value="Unassembled WGS sequence"/>
</dbReference>
<dbReference type="PROSITE" id="PS00012">
    <property type="entry name" value="PHOSPHOPANTETHEINE"/>
    <property type="match status" value="2"/>
</dbReference>
<dbReference type="CDD" id="cd19542">
    <property type="entry name" value="CT_NRPS-like"/>
    <property type="match status" value="2"/>
</dbReference>
<feature type="domain" description="Carrier" evidence="6">
    <location>
        <begin position="3604"/>
        <end position="3680"/>
    </location>
</feature>
<dbReference type="Gene3D" id="1.10.1200.10">
    <property type="entry name" value="ACP-like"/>
    <property type="match status" value="3"/>
</dbReference>
<dbReference type="FunFam" id="3.30.559.30:FF:000003">
    <property type="entry name" value="Nonribosomal peptide synthase SidD"/>
    <property type="match status" value="1"/>
</dbReference>
<dbReference type="GO" id="GO:0043041">
    <property type="term" value="P:amino acid activation for nonribosomal peptide biosynthetic process"/>
    <property type="evidence" value="ECO:0007669"/>
    <property type="project" value="TreeGrafter"/>
</dbReference>
<dbReference type="Pfam" id="PF00668">
    <property type="entry name" value="Condensation"/>
    <property type="match status" value="4"/>
</dbReference>
<dbReference type="PANTHER" id="PTHR45527:SF3">
    <property type="entry name" value="SIDEROPHORE SYNTHETASE (EUROFUNG)"/>
    <property type="match status" value="1"/>
</dbReference>
<dbReference type="PROSITE" id="PS00455">
    <property type="entry name" value="AMP_BINDING"/>
    <property type="match status" value="3"/>
</dbReference>
<dbReference type="SUPFAM" id="SSF56801">
    <property type="entry name" value="Acetyl-CoA synthetase-like"/>
    <property type="match status" value="3"/>
</dbReference>
<evidence type="ECO:0000259" key="6">
    <source>
        <dbReference type="PROSITE" id="PS50075"/>
    </source>
</evidence>
<dbReference type="InterPro" id="IPR020806">
    <property type="entry name" value="PKS_PP-bd"/>
</dbReference>
<dbReference type="InterPro" id="IPR009081">
    <property type="entry name" value="PP-bd_ACP"/>
</dbReference>
<keyword evidence="2" id="KW-0597">Phosphoprotein</keyword>
<organism evidence="7 8">
    <name type="scientific">Penicillium flavigenum</name>
    <dbReference type="NCBI Taxonomy" id="254877"/>
    <lineage>
        <taxon>Eukaryota</taxon>
        <taxon>Fungi</taxon>
        <taxon>Dikarya</taxon>
        <taxon>Ascomycota</taxon>
        <taxon>Pezizomycotina</taxon>
        <taxon>Eurotiomycetes</taxon>
        <taxon>Eurotiomycetidae</taxon>
        <taxon>Eurotiales</taxon>
        <taxon>Aspergillaceae</taxon>
        <taxon>Penicillium</taxon>
    </lineage>
</organism>
<dbReference type="InterPro" id="IPR023213">
    <property type="entry name" value="CAT-like_dom_sf"/>
</dbReference>
<keyword evidence="4" id="KW-0677">Repeat</keyword>
<dbReference type="CDD" id="cd19545">
    <property type="entry name" value="FUM14_C_NRPS-like"/>
    <property type="match status" value="1"/>
</dbReference>
<dbReference type="InterPro" id="IPR010071">
    <property type="entry name" value="AA_adenyl_dom"/>
</dbReference>
<reference evidence="8" key="1">
    <citation type="journal article" date="2017" name="Nat. Microbiol.">
        <title>Global analysis of biosynthetic gene clusters reveals vast potential of secondary metabolite production in Penicillium species.</title>
        <authorList>
            <person name="Nielsen J.C."/>
            <person name="Grijseels S."/>
            <person name="Prigent S."/>
            <person name="Ji B."/>
            <person name="Dainat J."/>
            <person name="Nielsen K.F."/>
            <person name="Frisvad J.C."/>
            <person name="Workman M."/>
            <person name="Nielsen J."/>
        </authorList>
    </citation>
    <scope>NUCLEOTIDE SEQUENCE [LARGE SCALE GENOMIC DNA]</scope>
    <source>
        <strain evidence="8">IBT 14082</strain>
    </source>
</reference>
<dbReference type="FunFam" id="1.10.1200.10:FF:000005">
    <property type="entry name" value="Nonribosomal peptide synthetase 1"/>
    <property type="match status" value="1"/>
</dbReference>
<dbReference type="FunFam" id="3.30.559.30:FF:000002">
    <property type="entry name" value="Nonribosomal peptide synthase Pes1"/>
    <property type="match status" value="1"/>
</dbReference>
<sequence length="4116" mass="454713">MLLPKNSAIAVQPSREKDILLSGSASGIYLEGYPRIQYRDYASVGANSHKNEVNEVNEEISFNLSIPALGRGIAATVKVCAAWAVLLVSHGCTAKLHMLASESEEFIDTLNLAVEWSSCVGDLIFQVQAKLEDSFQGTYRDDKSKPRRERESKVTFFLSITPGEPDREEILLKFHARNGKVYVGAGPGTSSRTALLRHLLDQYEYIVREICSPDNIEKPLVDLKAVSIQDLTQIWAWNARVPPRVNVCIHEIFMERARRHPDLLAISAHDGELTYRDLDYLSTRLANAIIQQGIQPHSIVMILIEKSMWVPVAQIAVMKCGCASTVLDASLAFQRHQSIAGLAQPSAILTSPGCAEQARGLALECPQFVLSYGSSRHWPNAGLGSLPTVNPSAWLYIVFTSGSTGTPKGAIISHANYASAVANQQNVLDIREFDRVFDFASYAFDAAWCNVIHALTVGGCLCIPSDDERKGDLVGALRKYQVNYAVLTPSVAWFRASDLPASLRTFHFGGEPLKAALVKELSTRSTVINAYGPAECSTVSTAIVAEPSDDNDPTIGTGLGTCTWIVKSDGSDLVPIGEIGELWLEGPIIGQGYLGDPEKTTATFVENPLWLTRGCLDSSSMKHSSGRQATLYRTGDLVRYRPNGSLEFVGRRDSQVKIRGQRVELGEIEHNLQYALTAEAKAENVQIIAEVIKPEGSEIPTLVSFLFMAISPGVSSADAKPILFRALEGIEDRLAELVPPYMIPSAFLPVENVPMTPTGKVDRRSLRLEGPKMYWLQLNTNTQSEQEENESELEANIRTVWSEILNLPLCQIRLDSKFTRLGGDSITAMQIVSRCRSQNISIRVADILKLQTVRQVAQSSKPVQEKVTWHGTEKEGIAWTLTPIQQIFFDNNPQGMNHYTLSYIVKLMRPTKDQELLAALLAITTRHSSLRARFRKRTDESTWEQYVAPAGSNSFLFKSHNFVDGPTMQLVVDERQAGMDLVNGPTFAVDVFNSSNEPQTLLMSAHHAVMDLVSWRIVWHELSQYLSGATSLPPIELSFQKWCEMQCEEGEKLDPAKVLPFTITPANFEYWGVAPGELFFRESTSHVSIVDAKTTALLLGASNDSFRSEILDILIGALVFCFSQVFPDRSPPPVFLEGHGREPVAGMNDFDLSEVIGWFTSIHPIELRTGPDSSVFDFIKLAKDIRRRVPGKGRPYFASRFYSVAGRKAFGPHKHVELIFNYRGSFQQLEDAKSIFKLEDRIDRNMVIPGDGSEYQRPSLIDMNLVIQEGQLQIWTRSHKHMRNHELVTRWVDSRYTLADFPLLDISYAGLDTLVAEQLMSEGIKETDVRDIYPCTPMQEGTLISSSIGAASYNSACVWQAVSKNSIVSVPRLRAAWETVSRMHPVFSTILSTHPETGRFIQVVLNDPNETILCQAANTETAVEHLQQMEIVKSLPSQPECFFTICSGQDGDIACRLDITHALMDALSLPIIVRDIEKAYVGQALSLTASLRDYIEYCQGTSAICRLSYWREYLAGVKPCVLPSDMKPSGSESRRSGLYGWLTLPTALTAPIAGICRQKGLTRSAFLHLAWSLVLSHLTGTREVCFGYISSGRDTPVDGIENIVGPLINMLISRIDTDRPISDVVTTIDRYHVEHLENQYVSLAEVQHEVSTDRLFNTNITVREARGRCGAVEESMHLVEVSEEDQHEYDMVLAATLNKGDTEVSIQYRTDFVSLANAQVIQATLQSAIEYLGSVWQQDTSAAVCEDSLYNAYFYHMVGTDETSALQQWEAHFSGIDASCHFPSPPKSPHRPGLDASVSSTIENVQWRDDCNIATQILASWALLQSSYGYSGDAVIGASSLGTEYGVISSRIPVPMPMRIKVDLNQSVISYIDSVQSIIQSWSKLPQLAMHRLRGLSAESGLACGFQTVVRIESAAAKADGQISTATSSAVPALSVRFIVEDTGLGLTAEYDEDAISTEGVTAFFSQFDGVLRQITSLVNSSSPLTEIDTISKEDLSVISDWNKTSYENVQGLVHELISRTVLAMPESPAISSWDGDLTYRQLDRLSTRLAHQLVHLGVGPEVIVPLYFEKSMWMPVSAVAVMKAGGAGVMIDCTQPIERASAIVRQVDAKVALVSKDNAERAAQFEGLQLLVVDKISVDALDDPEKGISLPQAVHPSNLVYVSFTSGSTGKPKGAMITHSCFSSAIQHQQRAHGFRAGQRVYDFASYAFDVSWSNLLHSLTSGSCLCIPSEYERSNMLLDSIRDHRATLINATPSILRHLDPKQLPDLEQILMGGEAWSEADFGDWIDHKRLMNSYGPGESTVKACINRAVRGMVPNTIGFGIGLNTWIVRNDSSGRLAPLGSVGELWLEGPQLARGYIGDDARTAASFVTRPKWTDSSGQACRFYRTGDLVRYEPGGALVFVGRKDSQVKIRGQRTELGEVECNIQKVLLADDVRAQVICDAFKPHKSNNPILVAFLRMEETDPWHKLAGLDERLAKLVPDYMVPTAYIALQEFPMTATGKINRRSLRETYARNTLEQLVALDAFCVSGHRAPSTASEKVLRDLWAEVLNIEPATISAEDSFLRIGGDSLGAMRLVSAARKRGIVLNFADIFKQRKLNLLAQIIDKQRPVLHVPGPTVEAFSLLDGKISPQEAKNQAAQLCHLEPADVEDVFPCTPLQAGLLAETVRRPNDNVLTETRLLKENVDIRRLRTAWQQVIRANPILRTRIVDIRQYGLVQVVIRYESCGIQEDGVTSTLDFGLGTPLVFYRISGLCFTWRIHHSLYDGWSIPIIFDSLTSAYQSEAIKVSPPFQDFIKYMKDCTQTEAATDFWKDQFSDFDADKFPVLPSPTYKPKCDKRLQLDIKDLASHGDYTPSTKIRLAWAILLSTISNSADASFGATVAGRQANVPGIEDMTGPTIATVPLRVAIDRKKTVRELLQQVQLQAAEMMPFEQVGIQQIRRISPNCNLGCQFQSLMVIQPEHRHQDTNNTLFECGPVKTEAADVNPFKLYAICLEVVLEPNNIRFCANYDSNIVPPTQFGRLADRFENILRQVSLPEVQAKPVSLLNTSSLGDLEKIWSWNDTILERSEQTVHEIFQQVASKQPAAPAVCSWDGDFTYGQLDEISTRIAHELLQAGLPQSGQRIVPLLFDKSKWTSVCSIAVMKANGTSLALDTTLPKGRLQIIVDLARPQIILTSAAQESRARELAPSTAQVIVVDDIQAHNIRLPNNPHLPAVDPGTWLYVVFTSGSTGIPKGAIISHSNFASALKYGQMALKFGPHSRTYDFVSYAFDVSWLNVLYTLCAGGCLCVPSQYEIQNEAKAAIARRRANTAFITPTVGKLLHGADLQVINYGGENLPRDEITYWKDRAQIIHSYGPSECTPISISHVLDPMRSRIIIGKGLGVRTWIVDPNHSNSLAAVGDIGELWLEGPLVGQGYVNNPEKSKASFLDDPAWLIQGGPGCSGRHGRTYRTGDLVRYEEDGSLEFIGRKDAQIKIRGQRVELEEIGHHILTAIGEATVSQVVVDIIKIADSTESVLVAFVELSQSNIVPGTQEARAYLQQLASTTRDRLSATIPSYMIPNAYMIVDSIPNTTSGKIDRGSLRRAAFSMQKGDLFQIDIIERRAPETVEERNLHALVAQILSWDGDAFGMNNNFIQLGGDSISAMRLASLARDKGIPLAVADILTKERIGDLLVTEQQAGLKYESRLSRFALLDVPDPTAFSEDEIMPQVQSGHGRLVDILPATDMQSTYLRDNLHQPRRSWFYSYIDFNHIRNEDLLIQSCEQLVGHCDIYRTAFVCSSNTFYQVVFDSWKPTIDIVDGGECIEDAFDKLLQEDVKMPASLGAPLVQFILIRGQSAKAKLVFSMSHAVYDAISFGQTLQTLSDIYNGLTPELNDFRRYVSHIQTSKADSYSHWRQTLYKSTMTMIPCNSIGSTQDGAPTVLDHSIPMPKPPFGITQASLFTLACASALGRLTGSTDVVFGRVVSGRAAVPDSLQKVVGPCLNRVPVRVQFTSGQTKTERLAVLQKQQAGSIAHETIGLSDIVQHCTDWPSDTKDFGCWVQYQNVDEKPVLNLPGAVNGLGSKQMWGIPVAANFLEIFAIPSQDTLTVRVIGGPGYTNSVKAELLDGVCSELTDSM</sequence>
<gene>
    <name evidence="7" type="ORF">PENFLA_c007G00417</name>
</gene>
<dbReference type="PROSITE" id="PS50075">
    <property type="entry name" value="CARRIER"/>
    <property type="match status" value="3"/>
</dbReference>
<dbReference type="NCBIfam" id="TIGR01733">
    <property type="entry name" value="AA-adenyl-dom"/>
    <property type="match status" value="2"/>
</dbReference>
<dbReference type="Gene3D" id="3.30.300.30">
    <property type="match status" value="3"/>
</dbReference>
<dbReference type="Pfam" id="PF00501">
    <property type="entry name" value="AMP-binding"/>
    <property type="match status" value="3"/>
</dbReference>
<dbReference type="InterPro" id="IPR001242">
    <property type="entry name" value="Condensation_dom"/>
</dbReference>
<evidence type="ECO:0000256" key="4">
    <source>
        <dbReference type="ARBA" id="ARBA00022737"/>
    </source>
</evidence>
<proteinExistence type="inferred from homology"/>
<dbReference type="GO" id="GO:0044550">
    <property type="term" value="P:secondary metabolite biosynthetic process"/>
    <property type="evidence" value="ECO:0007669"/>
    <property type="project" value="TreeGrafter"/>
</dbReference>
<keyword evidence="3" id="KW-0436">Ligase</keyword>
<dbReference type="InterPro" id="IPR045851">
    <property type="entry name" value="AMP-bd_C_sf"/>
</dbReference>
<dbReference type="STRING" id="254877.A0A1V6TJR2"/>
<dbReference type="OrthoDB" id="416786at2759"/>
<dbReference type="Pfam" id="PF00550">
    <property type="entry name" value="PP-binding"/>
    <property type="match status" value="3"/>
</dbReference>
<dbReference type="GO" id="GO:0031177">
    <property type="term" value="F:phosphopantetheine binding"/>
    <property type="evidence" value="ECO:0007669"/>
    <property type="project" value="InterPro"/>
</dbReference>
<dbReference type="SMART" id="SM00823">
    <property type="entry name" value="PKS_PP"/>
    <property type="match status" value="3"/>
</dbReference>
<dbReference type="Gene3D" id="3.30.559.30">
    <property type="entry name" value="Nonribosomal peptide synthetase, condensation domain"/>
    <property type="match status" value="5"/>
</dbReference>
<keyword evidence="8" id="KW-1185">Reference proteome</keyword>
<dbReference type="NCBIfam" id="NF003417">
    <property type="entry name" value="PRK04813.1"/>
    <property type="match status" value="3"/>
</dbReference>
<protein>
    <recommendedName>
        <fullName evidence="6">Carrier domain-containing protein</fullName>
    </recommendedName>
</protein>
<evidence type="ECO:0000256" key="1">
    <source>
        <dbReference type="ARBA" id="ARBA00022450"/>
    </source>
</evidence>
<dbReference type="Gene3D" id="3.30.559.10">
    <property type="entry name" value="Chloramphenicol acetyltransferase-like domain"/>
    <property type="match status" value="5"/>
</dbReference>
<comment type="caution">
    <text evidence="7">The sequence shown here is derived from an EMBL/GenBank/DDBJ whole genome shotgun (WGS) entry which is preliminary data.</text>
</comment>
<dbReference type="CDD" id="cd05918">
    <property type="entry name" value="A_NRPS_SidN3_like"/>
    <property type="match status" value="3"/>
</dbReference>
<dbReference type="InterPro" id="IPR042099">
    <property type="entry name" value="ANL_N_sf"/>
</dbReference>
<dbReference type="InterPro" id="IPR000873">
    <property type="entry name" value="AMP-dep_synth/lig_dom"/>
</dbReference>
<dbReference type="Gene3D" id="3.40.50.12780">
    <property type="entry name" value="N-terminal domain of ligase-like"/>
    <property type="match status" value="3"/>
</dbReference>
<dbReference type="SUPFAM" id="SSF47336">
    <property type="entry name" value="ACP-like"/>
    <property type="match status" value="3"/>
</dbReference>
<dbReference type="InterPro" id="IPR006162">
    <property type="entry name" value="Ppantetheine_attach_site"/>
</dbReference>
<dbReference type="GO" id="GO:0005737">
    <property type="term" value="C:cytoplasm"/>
    <property type="evidence" value="ECO:0007669"/>
    <property type="project" value="TreeGrafter"/>
</dbReference>
<dbReference type="PANTHER" id="PTHR45527">
    <property type="entry name" value="NONRIBOSOMAL PEPTIDE SYNTHETASE"/>
    <property type="match status" value="1"/>
</dbReference>
<evidence type="ECO:0000256" key="3">
    <source>
        <dbReference type="ARBA" id="ARBA00022598"/>
    </source>
</evidence>
<feature type="domain" description="Carrier" evidence="6">
    <location>
        <begin position="2534"/>
        <end position="2610"/>
    </location>
</feature>
<dbReference type="FunFam" id="3.30.300.30:FF:000015">
    <property type="entry name" value="Nonribosomal peptide synthase SidD"/>
    <property type="match status" value="3"/>
</dbReference>
<feature type="domain" description="Carrier" evidence="6">
    <location>
        <begin position="788"/>
        <end position="864"/>
    </location>
</feature>
<dbReference type="InterPro" id="IPR020845">
    <property type="entry name" value="AMP-binding_CS"/>
</dbReference>
<evidence type="ECO:0000313" key="8">
    <source>
        <dbReference type="Proteomes" id="UP000191342"/>
    </source>
</evidence>
<dbReference type="InterPro" id="IPR036736">
    <property type="entry name" value="ACP-like_sf"/>
</dbReference>